<feature type="coiled-coil region" evidence="1">
    <location>
        <begin position="48"/>
        <end position="92"/>
    </location>
</feature>
<evidence type="ECO:0000313" key="4">
    <source>
        <dbReference type="Proteomes" id="UP000265515"/>
    </source>
</evidence>
<dbReference type="AlphaFoldDB" id="A0A388LBA8"/>
<name>A0A388LBA8_CHABU</name>
<keyword evidence="1" id="KW-0175">Coiled coil</keyword>
<feature type="region of interest" description="Disordered" evidence="2">
    <location>
        <begin position="135"/>
        <end position="158"/>
    </location>
</feature>
<feature type="region of interest" description="Disordered" evidence="2">
    <location>
        <begin position="1"/>
        <end position="22"/>
    </location>
</feature>
<keyword evidence="4" id="KW-1185">Reference proteome</keyword>
<organism evidence="3 4">
    <name type="scientific">Chara braunii</name>
    <name type="common">Braun's stonewort</name>
    <dbReference type="NCBI Taxonomy" id="69332"/>
    <lineage>
        <taxon>Eukaryota</taxon>
        <taxon>Viridiplantae</taxon>
        <taxon>Streptophyta</taxon>
        <taxon>Charophyceae</taxon>
        <taxon>Charales</taxon>
        <taxon>Characeae</taxon>
        <taxon>Chara</taxon>
    </lineage>
</organism>
<evidence type="ECO:0000256" key="2">
    <source>
        <dbReference type="SAM" id="MobiDB-lite"/>
    </source>
</evidence>
<accession>A0A388LBA8</accession>
<gene>
    <name evidence="3" type="ORF">CBR_g29747</name>
</gene>
<evidence type="ECO:0000256" key="1">
    <source>
        <dbReference type="SAM" id="Coils"/>
    </source>
</evidence>
<protein>
    <submittedName>
        <fullName evidence="3">Uncharacterized protein</fullName>
    </submittedName>
</protein>
<sequence length="284" mass="32542">MSARLDKRMEEKNGALKKTGDEVTVSEEMEKIRKENDRLRILLLKEDVVNEGSKVATLQKEIMELKQQAMVKKVAEDDIFSMKQEIEQLRSSALAKGNFESKLDGLRTEVSRLKIQGMKDREEVEAWKGEALRPGNTRGSVVIDTPDGLPRGSPRPRWTDNIRESDKWKQEYVKMKEMHRAASREARVLKGKRAVAEGEAIKLKEQLNKVPVEEFDTQRERGGTNLKTRLEAVANRYTRKGLKATPRRDMGVCAESFGAANEHFHFIEAQKKDLRNYKKSGLEM</sequence>
<dbReference type="EMBL" id="BFEA01000323">
    <property type="protein sequence ID" value="GBG79599.1"/>
    <property type="molecule type" value="Genomic_DNA"/>
</dbReference>
<feature type="compositionally biased region" description="Basic and acidic residues" evidence="2">
    <location>
        <begin position="1"/>
        <end position="21"/>
    </location>
</feature>
<dbReference type="Proteomes" id="UP000265515">
    <property type="component" value="Unassembled WGS sequence"/>
</dbReference>
<evidence type="ECO:0000313" key="3">
    <source>
        <dbReference type="EMBL" id="GBG79599.1"/>
    </source>
</evidence>
<comment type="caution">
    <text evidence="3">The sequence shown here is derived from an EMBL/GenBank/DDBJ whole genome shotgun (WGS) entry which is preliminary data.</text>
</comment>
<reference evidence="3 4" key="1">
    <citation type="journal article" date="2018" name="Cell">
        <title>The Chara Genome: Secondary Complexity and Implications for Plant Terrestrialization.</title>
        <authorList>
            <person name="Nishiyama T."/>
            <person name="Sakayama H."/>
            <person name="Vries J.D."/>
            <person name="Buschmann H."/>
            <person name="Saint-Marcoux D."/>
            <person name="Ullrich K.K."/>
            <person name="Haas F.B."/>
            <person name="Vanderstraeten L."/>
            <person name="Becker D."/>
            <person name="Lang D."/>
            <person name="Vosolsobe S."/>
            <person name="Rombauts S."/>
            <person name="Wilhelmsson P.K.I."/>
            <person name="Janitza P."/>
            <person name="Kern R."/>
            <person name="Heyl A."/>
            <person name="Rumpler F."/>
            <person name="Villalobos L.I.A.C."/>
            <person name="Clay J.M."/>
            <person name="Skokan R."/>
            <person name="Toyoda A."/>
            <person name="Suzuki Y."/>
            <person name="Kagoshima H."/>
            <person name="Schijlen E."/>
            <person name="Tajeshwar N."/>
            <person name="Catarino B."/>
            <person name="Hetherington A.J."/>
            <person name="Saltykova A."/>
            <person name="Bonnot C."/>
            <person name="Breuninger H."/>
            <person name="Symeonidi A."/>
            <person name="Radhakrishnan G.V."/>
            <person name="Van Nieuwerburgh F."/>
            <person name="Deforce D."/>
            <person name="Chang C."/>
            <person name="Karol K.G."/>
            <person name="Hedrich R."/>
            <person name="Ulvskov P."/>
            <person name="Glockner G."/>
            <person name="Delwiche C.F."/>
            <person name="Petrasek J."/>
            <person name="Van de Peer Y."/>
            <person name="Friml J."/>
            <person name="Beilby M."/>
            <person name="Dolan L."/>
            <person name="Kohara Y."/>
            <person name="Sugano S."/>
            <person name="Fujiyama A."/>
            <person name="Delaux P.-M."/>
            <person name="Quint M."/>
            <person name="TheiBen G."/>
            <person name="Hagemann M."/>
            <person name="Harholt J."/>
            <person name="Dunand C."/>
            <person name="Zachgo S."/>
            <person name="Langdale J."/>
            <person name="Maumus F."/>
            <person name="Straeten D.V.D."/>
            <person name="Gould S.B."/>
            <person name="Rensing S.A."/>
        </authorList>
    </citation>
    <scope>NUCLEOTIDE SEQUENCE [LARGE SCALE GENOMIC DNA]</scope>
    <source>
        <strain evidence="3 4">S276</strain>
    </source>
</reference>
<dbReference type="Gramene" id="GBG79599">
    <property type="protein sequence ID" value="GBG79599"/>
    <property type="gene ID" value="CBR_g29747"/>
</dbReference>
<proteinExistence type="predicted"/>